<proteinExistence type="predicted"/>
<dbReference type="EMBL" id="GBRH01174554">
    <property type="protein sequence ID" value="JAE23342.1"/>
    <property type="molecule type" value="Transcribed_RNA"/>
</dbReference>
<reference evidence="1" key="1">
    <citation type="submission" date="2014-09" db="EMBL/GenBank/DDBJ databases">
        <authorList>
            <person name="Magalhaes I.L.F."/>
            <person name="Oliveira U."/>
            <person name="Santos F.R."/>
            <person name="Vidigal T.H.D.A."/>
            <person name="Brescovit A.D."/>
            <person name="Santos A.J."/>
        </authorList>
    </citation>
    <scope>NUCLEOTIDE SEQUENCE</scope>
    <source>
        <tissue evidence="1">Shoot tissue taken approximately 20 cm above the soil surface</tissue>
    </source>
</reference>
<reference evidence="1" key="2">
    <citation type="journal article" date="2015" name="Data Brief">
        <title>Shoot transcriptome of the giant reed, Arundo donax.</title>
        <authorList>
            <person name="Barrero R.A."/>
            <person name="Guerrero F.D."/>
            <person name="Moolhuijzen P."/>
            <person name="Goolsby J.A."/>
            <person name="Tidwell J."/>
            <person name="Bellgard S.E."/>
            <person name="Bellgard M.I."/>
        </authorList>
    </citation>
    <scope>NUCLEOTIDE SEQUENCE</scope>
    <source>
        <tissue evidence="1">Shoot tissue taken approximately 20 cm above the soil surface</tissue>
    </source>
</reference>
<organism evidence="1">
    <name type="scientific">Arundo donax</name>
    <name type="common">Giant reed</name>
    <name type="synonym">Donax arundinaceus</name>
    <dbReference type="NCBI Taxonomy" id="35708"/>
    <lineage>
        <taxon>Eukaryota</taxon>
        <taxon>Viridiplantae</taxon>
        <taxon>Streptophyta</taxon>
        <taxon>Embryophyta</taxon>
        <taxon>Tracheophyta</taxon>
        <taxon>Spermatophyta</taxon>
        <taxon>Magnoliopsida</taxon>
        <taxon>Liliopsida</taxon>
        <taxon>Poales</taxon>
        <taxon>Poaceae</taxon>
        <taxon>PACMAD clade</taxon>
        <taxon>Arundinoideae</taxon>
        <taxon>Arundineae</taxon>
        <taxon>Arundo</taxon>
    </lineage>
</organism>
<accession>A0A0A9GFS8</accession>
<name>A0A0A9GFS8_ARUDO</name>
<sequence length="67" mass="7932">MMRRLNPNAQSLMMQKSLFSSWKLTMRNLLPMCSHLTNSTTPFLNSSKYFARNVGNSSTRYRRKRPF</sequence>
<evidence type="ECO:0000313" key="1">
    <source>
        <dbReference type="EMBL" id="JAE23342.1"/>
    </source>
</evidence>
<protein>
    <submittedName>
        <fullName evidence="1">Uncharacterized protein</fullName>
    </submittedName>
</protein>
<dbReference type="AlphaFoldDB" id="A0A0A9GFS8"/>